<evidence type="ECO:0000313" key="2">
    <source>
        <dbReference type="Proteomes" id="UP000660680"/>
    </source>
</evidence>
<dbReference type="PANTHER" id="PTHR10668:SF105">
    <property type="entry name" value="DEHYDROGENASE-RELATED"/>
    <property type="match status" value="1"/>
</dbReference>
<dbReference type="SUPFAM" id="SSF51905">
    <property type="entry name" value="FAD/NAD(P)-binding domain"/>
    <property type="match status" value="1"/>
</dbReference>
<dbReference type="PANTHER" id="PTHR10668">
    <property type="entry name" value="PHYTOENE DEHYDROGENASE"/>
    <property type="match status" value="1"/>
</dbReference>
<accession>A0A918LEQ5</accession>
<dbReference type="Gene3D" id="3.50.50.60">
    <property type="entry name" value="FAD/NAD(P)-binding domain"/>
    <property type="match status" value="2"/>
</dbReference>
<dbReference type="InterPro" id="IPR036188">
    <property type="entry name" value="FAD/NAD-bd_sf"/>
</dbReference>
<name>A0A918LEQ5_9PSEU</name>
<proteinExistence type="predicted"/>
<dbReference type="RefSeq" id="WP_189211328.1">
    <property type="nucleotide sequence ID" value="NZ_BMRB01000002.1"/>
</dbReference>
<keyword evidence="2" id="KW-1185">Reference proteome</keyword>
<sequence length="526" mass="55390">MGSPHDAVVIGSGPNGLVAANVLADAGWDVLVLEGQDTPGGAVRTAELTVPGFRHDLYSAFYPLGVASPVLADLRLEEHGLRWRHAPEVLAHVFPDDRVALLSRDVDVTAESLSRFAPGDGDAWRREYAVFREIRDDLLAALLRPFPPVRAGVRLVRRNGLGAALRAARVATQPVRRFGEERFAGEGARALLAGNALHTDLGPTAAGSALFGWLLGMLGQDVGFPVPEGGASAITDALVSRLRARGGRVECGRPVTEVVVRGGRALGVIAGEPVRATRAVLADVPAPTLYLDLVGANRLPTRLRDDLSRFDWDDATIKIDWALSGPIPWKAGDAGRAGTVHLGVDLDGFISVNADLARGRVPEQPFLLLGQMTTADPTRSPAGTESAWLYTHVPRGGEWTRPRLAAWAAEVEAIIDRHAPGFADLVIGRTVAGPADLQRGNQSLVDGAINAGTASIHQQLVFRPTPGLGRADTVIDGLYLAGASAHPGGGVHGAAGANAARAALAANGWYGPAYRALIHGLHRMLD</sequence>
<comment type="caution">
    <text evidence="1">The sequence shown here is derived from an EMBL/GenBank/DDBJ whole genome shotgun (WGS) entry which is preliminary data.</text>
</comment>
<dbReference type="Pfam" id="PF13450">
    <property type="entry name" value="NAD_binding_8"/>
    <property type="match status" value="1"/>
</dbReference>
<dbReference type="EMBL" id="BMRB01000002">
    <property type="protein sequence ID" value="GGS36374.1"/>
    <property type="molecule type" value="Genomic_DNA"/>
</dbReference>
<dbReference type="Proteomes" id="UP000660680">
    <property type="component" value="Unassembled WGS sequence"/>
</dbReference>
<organism evidence="1 2">
    <name type="scientific">Actinokineospora fastidiosa</name>
    <dbReference type="NCBI Taxonomy" id="1816"/>
    <lineage>
        <taxon>Bacteria</taxon>
        <taxon>Bacillati</taxon>
        <taxon>Actinomycetota</taxon>
        <taxon>Actinomycetes</taxon>
        <taxon>Pseudonocardiales</taxon>
        <taxon>Pseudonocardiaceae</taxon>
        <taxon>Actinokineospora</taxon>
    </lineage>
</organism>
<gene>
    <name evidence="1" type="ORF">GCM10010171_33810</name>
</gene>
<evidence type="ECO:0000313" key="1">
    <source>
        <dbReference type="EMBL" id="GGS36374.1"/>
    </source>
</evidence>
<reference evidence="1" key="2">
    <citation type="submission" date="2020-09" db="EMBL/GenBank/DDBJ databases">
        <authorList>
            <person name="Sun Q."/>
            <person name="Ohkuma M."/>
        </authorList>
    </citation>
    <scope>NUCLEOTIDE SEQUENCE</scope>
    <source>
        <strain evidence="1">JCM 3276</strain>
    </source>
</reference>
<reference evidence="1" key="1">
    <citation type="journal article" date="2014" name="Int. J. Syst. Evol. Microbiol.">
        <title>Complete genome sequence of Corynebacterium casei LMG S-19264T (=DSM 44701T), isolated from a smear-ripened cheese.</title>
        <authorList>
            <consortium name="US DOE Joint Genome Institute (JGI-PGF)"/>
            <person name="Walter F."/>
            <person name="Albersmeier A."/>
            <person name="Kalinowski J."/>
            <person name="Ruckert C."/>
        </authorList>
    </citation>
    <scope>NUCLEOTIDE SEQUENCE</scope>
    <source>
        <strain evidence="1">JCM 3276</strain>
    </source>
</reference>
<protein>
    <submittedName>
        <fullName evidence="1">FAD-dependent oxidoreductase</fullName>
    </submittedName>
</protein>
<dbReference type="AlphaFoldDB" id="A0A918LEQ5"/>